<gene>
    <name evidence="1" type="ORF">F2P81_003783</name>
</gene>
<evidence type="ECO:0000313" key="2">
    <source>
        <dbReference type="Proteomes" id="UP000438429"/>
    </source>
</evidence>
<proteinExistence type="predicted"/>
<organism evidence="1 2">
    <name type="scientific">Scophthalmus maximus</name>
    <name type="common">Turbot</name>
    <name type="synonym">Psetta maxima</name>
    <dbReference type="NCBI Taxonomy" id="52904"/>
    <lineage>
        <taxon>Eukaryota</taxon>
        <taxon>Metazoa</taxon>
        <taxon>Chordata</taxon>
        <taxon>Craniata</taxon>
        <taxon>Vertebrata</taxon>
        <taxon>Euteleostomi</taxon>
        <taxon>Actinopterygii</taxon>
        <taxon>Neopterygii</taxon>
        <taxon>Teleostei</taxon>
        <taxon>Neoteleostei</taxon>
        <taxon>Acanthomorphata</taxon>
        <taxon>Carangaria</taxon>
        <taxon>Pleuronectiformes</taxon>
        <taxon>Pleuronectoidei</taxon>
        <taxon>Scophthalmidae</taxon>
        <taxon>Scophthalmus</taxon>
    </lineage>
</organism>
<reference evidence="1 2" key="1">
    <citation type="submission" date="2019-06" db="EMBL/GenBank/DDBJ databases">
        <title>Draft genomes of female and male turbot (Scophthalmus maximus).</title>
        <authorList>
            <person name="Xu H."/>
            <person name="Xu X.-W."/>
            <person name="Shao C."/>
            <person name="Chen S."/>
        </authorList>
    </citation>
    <scope>NUCLEOTIDE SEQUENCE [LARGE SCALE GENOMIC DNA]</scope>
    <source>
        <strain evidence="1">Ysfricsl-2016a</strain>
        <tissue evidence="1">Blood</tissue>
    </source>
</reference>
<dbReference type="EMBL" id="VEVO01000003">
    <property type="protein sequence ID" value="KAF0044625.1"/>
    <property type="molecule type" value="Genomic_DNA"/>
</dbReference>
<protein>
    <submittedName>
        <fullName evidence="1">Uncharacterized protein</fullName>
    </submittedName>
</protein>
<dbReference type="GO" id="GO:0003676">
    <property type="term" value="F:nucleic acid binding"/>
    <property type="evidence" value="ECO:0007669"/>
    <property type="project" value="InterPro"/>
</dbReference>
<name>A0A6A4THB6_SCOMX</name>
<dbReference type="Gene3D" id="3.30.420.10">
    <property type="entry name" value="Ribonuclease H-like superfamily/Ribonuclease H"/>
    <property type="match status" value="1"/>
</dbReference>
<evidence type="ECO:0000313" key="1">
    <source>
        <dbReference type="EMBL" id="KAF0044625.1"/>
    </source>
</evidence>
<sequence length="220" mass="24671">MQTLMQSFNFTAALRRHTGNLKRRHPGAAMYAPDEYLKRVDYIPDLIFSMTTRHDKGIGAIDWPSRSPDLNLIEHLWDVVYQCIRPRPSPATDCPGVHRCPDPEQQISRILQGRYGYNYKAFVMPFEYTMCSPCRGAVRNMGTCGASCEGNTKVDCRVVLCDGNGSHQIHGPVTLHPHCDVIVWSPLTNCSNMIRSSIPPLLVDPPGCSHLVAVSLRSYE</sequence>
<dbReference type="AlphaFoldDB" id="A0A6A4THB6"/>
<accession>A0A6A4THB6</accession>
<dbReference type="InterPro" id="IPR036397">
    <property type="entry name" value="RNaseH_sf"/>
</dbReference>
<comment type="caution">
    <text evidence="1">The sequence shown here is derived from an EMBL/GenBank/DDBJ whole genome shotgun (WGS) entry which is preliminary data.</text>
</comment>
<dbReference type="Proteomes" id="UP000438429">
    <property type="component" value="Unassembled WGS sequence"/>
</dbReference>